<evidence type="ECO:0000256" key="9">
    <source>
        <dbReference type="ARBA" id="ARBA00022741"/>
    </source>
</evidence>
<name>A0A9X4M9G9_9CYAN</name>
<dbReference type="CDD" id="cd24015">
    <property type="entry name" value="ASKHA_NBD_PanK-III"/>
    <property type="match status" value="1"/>
</dbReference>
<gene>
    <name evidence="16" type="primary">coaX</name>
    <name evidence="17" type="ORF">FEV09_14310</name>
</gene>
<comment type="cofactor">
    <cofactor evidence="2">
        <name>K(+)</name>
        <dbReference type="ChEBI" id="CHEBI:29103"/>
    </cofactor>
</comment>
<dbReference type="GO" id="GO:0005524">
    <property type="term" value="F:ATP binding"/>
    <property type="evidence" value="ECO:0007669"/>
    <property type="project" value="UniProtKB-UniRule"/>
</dbReference>
<keyword evidence="10 16" id="KW-0418">Kinase</keyword>
<evidence type="ECO:0000256" key="3">
    <source>
        <dbReference type="ARBA" id="ARBA00004496"/>
    </source>
</evidence>
<reference evidence="17" key="1">
    <citation type="submission" date="2019-05" db="EMBL/GenBank/DDBJ databases">
        <title>Whole genome sequencing of Pseudanabaena catenata USMAC16.</title>
        <authorList>
            <person name="Khan Z."/>
            <person name="Omar W.M."/>
            <person name="Convey P."/>
            <person name="Merican F."/>
            <person name="Najimudin N."/>
        </authorList>
    </citation>
    <scope>NUCLEOTIDE SEQUENCE</scope>
    <source>
        <strain evidence="17">USMAC16</strain>
    </source>
</reference>
<evidence type="ECO:0000256" key="1">
    <source>
        <dbReference type="ARBA" id="ARBA00001206"/>
    </source>
</evidence>
<evidence type="ECO:0000256" key="2">
    <source>
        <dbReference type="ARBA" id="ARBA00001958"/>
    </source>
</evidence>
<comment type="subcellular location">
    <subcellularLocation>
        <location evidence="3 16">Cytoplasm</location>
    </subcellularLocation>
</comment>
<dbReference type="EMBL" id="VBTY01000120">
    <property type="protein sequence ID" value="MDG3495722.1"/>
    <property type="molecule type" value="Genomic_DNA"/>
</dbReference>
<dbReference type="Proteomes" id="UP001152872">
    <property type="component" value="Unassembled WGS sequence"/>
</dbReference>
<feature type="binding site" evidence="16">
    <location>
        <position position="166"/>
    </location>
    <ligand>
        <name>substrate</name>
    </ligand>
</feature>
<keyword evidence="16" id="KW-0479">Metal-binding</keyword>
<feature type="binding site" evidence="16">
    <location>
        <begin position="8"/>
        <end position="15"/>
    </location>
    <ligand>
        <name>ATP</name>
        <dbReference type="ChEBI" id="CHEBI:30616"/>
    </ligand>
</feature>
<feature type="binding site" evidence="16">
    <location>
        <position position="113"/>
    </location>
    <ligand>
        <name>ATP</name>
        <dbReference type="ChEBI" id="CHEBI:30616"/>
    </ligand>
</feature>
<evidence type="ECO:0000256" key="12">
    <source>
        <dbReference type="ARBA" id="ARBA00022958"/>
    </source>
</evidence>
<evidence type="ECO:0000256" key="8">
    <source>
        <dbReference type="ARBA" id="ARBA00022679"/>
    </source>
</evidence>
<dbReference type="Gene3D" id="3.30.420.40">
    <property type="match status" value="1"/>
</dbReference>
<dbReference type="EC" id="2.7.1.33" evidence="6 16"/>
<feature type="active site" description="Proton acceptor" evidence="16">
    <location>
        <position position="90"/>
    </location>
</feature>
<comment type="function">
    <text evidence="16">Catalyzes the phosphorylation of pantothenate (Pan), the first step in CoA biosynthesis.</text>
</comment>
<comment type="cofactor">
    <cofactor evidence="16">
        <name>NH4(+)</name>
        <dbReference type="ChEBI" id="CHEBI:28938"/>
    </cofactor>
    <cofactor evidence="16">
        <name>K(+)</name>
        <dbReference type="ChEBI" id="CHEBI:29103"/>
    </cofactor>
    <text evidence="16">A monovalent cation. Ammonium or potassium.</text>
</comment>
<feature type="binding site" evidence="16">
    <location>
        <position position="84"/>
    </location>
    <ligand>
        <name>substrate</name>
    </ligand>
</feature>
<dbReference type="AlphaFoldDB" id="A0A9X4M9G9"/>
<dbReference type="InterPro" id="IPR043129">
    <property type="entry name" value="ATPase_NBD"/>
</dbReference>
<dbReference type="GO" id="GO:0015937">
    <property type="term" value="P:coenzyme A biosynthetic process"/>
    <property type="evidence" value="ECO:0007669"/>
    <property type="project" value="UniProtKB-UniRule"/>
</dbReference>
<evidence type="ECO:0000256" key="7">
    <source>
        <dbReference type="ARBA" id="ARBA00022490"/>
    </source>
</evidence>
<comment type="subunit">
    <text evidence="5 16">Homodimer.</text>
</comment>
<evidence type="ECO:0000313" key="18">
    <source>
        <dbReference type="Proteomes" id="UP001152872"/>
    </source>
</evidence>
<comment type="pathway">
    <text evidence="4 16">Cofactor biosynthesis; coenzyme A biosynthesis; CoA from (R)-pantothenate: step 1/5.</text>
</comment>
<evidence type="ECO:0000256" key="16">
    <source>
        <dbReference type="HAMAP-Rule" id="MF_01274"/>
    </source>
</evidence>
<evidence type="ECO:0000256" key="13">
    <source>
        <dbReference type="ARBA" id="ARBA00022993"/>
    </source>
</evidence>
<dbReference type="PANTHER" id="PTHR34265:SF1">
    <property type="entry name" value="TYPE III PANTOTHENATE KINASE"/>
    <property type="match status" value="1"/>
</dbReference>
<keyword evidence="18" id="KW-1185">Reference proteome</keyword>
<dbReference type="PANTHER" id="PTHR34265">
    <property type="entry name" value="TYPE III PANTOTHENATE KINASE"/>
    <property type="match status" value="1"/>
</dbReference>
<keyword evidence="8 16" id="KW-0808">Transferase</keyword>
<keyword evidence="7 16" id="KW-0963">Cytoplasm</keyword>
<keyword evidence="13 16" id="KW-0173">Coenzyme A biosynthesis</keyword>
<dbReference type="InterPro" id="IPR004619">
    <property type="entry name" value="Type_III_PanK"/>
</dbReference>
<comment type="similarity">
    <text evidence="14 16">Belongs to the type III pantothenate kinase family.</text>
</comment>
<evidence type="ECO:0000256" key="10">
    <source>
        <dbReference type="ARBA" id="ARBA00022777"/>
    </source>
</evidence>
<comment type="catalytic activity">
    <reaction evidence="1 16">
        <text>(R)-pantothenate + ATP = (R)-4'-phosphopantothenate + ADP + H(+)</text>
        <dbReference type="Rhea" id="RHEA:16373"/>
        <dbReference type="ChEBI" id="CHEBI:10986"/>
        <dbReference type="ChEBI" id="CHEBI:15378"/>
        <dbReference type="ChEBI" id="CHEBI:29032"/>
        <dbReference type="ChEBI" id="CHEBI:30616"/>
        <dbReference type="ChEBI" id="CHEBI:456216"/>
        <dbReference type="EC" id="2.7.1.33"/>
    </reaction>
</comment>
<dbReference type="GO" id="GO:0005737">
    <property type="term" value="C:cytoplasm"/>
    <property type="evidence" value="ECO:0007669"/>
    <property type="project" value="UniProtKB-SubCell"/>
</dbReference>
<organism evidence="17 18">
    <name type="scientific">Pseudanabaena catenata USMAC16</name>
    <dbReference type="NCBI Taxonomy" id="1855837"/>
    <lineage>
        <taxon>Bacteria</taxon>
        <taxon>Bacillati</taxon>
        <taxon>Cyanobacteriota</taxon>
        <taxon>Cyanophyceae</taxon>
        <taxon>Pseudanabaenales</taxon>
        <taxon>Pseudanabaenaceae</taxon>
        <taxon>Pseudanabaena</taxon>
    </lineage>
</organism>
<dbReference type="Pfam" id="PF03309">
    <property type="entry name" value="Pan_kinase"/>
    <property type="match status" value="1"/>
</dbReference>
<dbReference type="GO" id="GO:0004594">
    <property type="term" value="F:pantothenate kinase activity"/>
    <property type="evidence" value="ECO:0007669"/>
    <property type="project" value="UniProtKB-UniRule"/>
</dbReference>
<proteinExistence type="inferred from homology"/>
<dbReference type="SUPFAM" id="SSF53067">
    <property type="entry name" value="Actin-like ATPase domain"/>
    <property type="match status" value="2"/>
</dbReference>
<evidence type="ECO:0000256" key="11">
    <source>
        <dbReference type="ARBA" id="ARBA00022840"/>
    </source>
</evidence>
<sequence length="245" mass="26939">MNKYLAIAIGNTRIKAVIFGGDRQILEEYAFTHDQLPILETKLVDRDFADIAIASVVPDLLTIWHNLPQTQIIKTSDVPLHGLYATMGCDRALAAYGAGEVYGYPVLVIDAGTAITLTGIDADKALLGGAIVAGLRSQFWSLYQNTAALPDVHIPETLPNRWGMDTPNSIQAGIAHIFLSGLQAYITDWRSQFPLGRVILTGGDGDRLESWGLRVDAIDPLLVFWGIWHCCRKTKNPEKIKGDHF</sequence>
<dbReference type="NCBIfam" id="TIGR00671">
    <property type="entry name" value="baf"/>
    <property type="match status" value="1"/>
</dbReference>
<evidence type="ECO:0000256" key="4">
    <source>
        <dbReference type="ARBA" id="ARBA00005225"/>
    </source>
</evidence>
<evidence type="ECO:0000256" key="5">
    <source>
        <dbReference type="ARBA" id="ARBA00011738"/>
    </source>
</evidence>
<evidence type="ECO:0000256" key="6">
    <source>
        <dbReference type="ARBA" id="ARBA00012102"/>
    </source>
</evidence>
<dbReference type="RefSeq" id="WP_009627861.1">
    <property type="nucleotide sequence ID" value="NZ_VBTY01000120.1"/>
</dbReference>
<keyword evidence="11 16" id="KW-0067">ATP-binding</keyword>
<feature type="binding site" evidence="16">
    <location>
        <position position="110"/>
    </location>
    <ligand>
        <name>K(+)</name>
        <dbReference type="ChEBI" id="CHEBI:29103"/>
    </ligand>
</feature>
<dbReference type="GO" id="GO:0046872">
    <property type="term" value="F:metal ion binding"/>
    <property type="evidence" value="ECO:0007669"/>
    <property type="project" value="UniProtKB-KW"/>
</dbReference>
<protein>
    <recommendedName>
        <fullName evidence="15 16">Type III pantothenate kinase</fullName>
        <ecNumber evidence="6 16">2.7.1.33</ecNumber>
    </recommendedName>
    <alternativeName>
        <fullName evidence="16">PanK-III</fullName>
    </alternativeName>
    <alternativeName>
        <fullName evidence="16">Pantothenic acid kinase</fullName>
    </alternativeName>
</protein>
<keyword evidence="9 16" id="KW-0547">Nucleotide-binding</keyword>
<feature type="binding site" evidence="16">
    <location>
        <begin position="88"/>
        <end position="91"/>
    </location>
    <ligand>
        <name>substrate</name>
    </ligand>
</feature>
<evidence type="ECO:0000256" key="15">
    <source>
        <dbReference type="ARBA" id="ARBA00040883"/>
    </source>
</evidence>
<evidence type="ECO:0000256" key="14">
    <source>
        <dbReference type="ARBA" id="ARBA00038036"/>
    </source>
</evidence>
<comment type="caution">
    <text evidence="17">The sequence shown here is derived from an EMBL/GenBank/DDBJ whole genome shotgun (WGS) entry which is preliminary data.</text>
</comment>
<evidence type="ECO:0000313" key="17">
    <source>
        <dbReference type="EMBL" id="MDG3495722.1"/>
    </source>
</evidence>
<accession>A0A9X4M9G9</accession>
<keyword evidence="12 16" id="KW-0630">Potassium</keyword>
<dbReference type="HAMAP" id="MF_01274">
    <property type="entry name" value="Pantothen_kinase_3"/>
    <property type="match status" value="1"/>
</dbReference>